<name>Q4T9P4_TETNG</name>
<dbReference type="KEGG" id="tng:GSTEN00004646G001"/>
<gene>
    <name evidence="1" type="ORF">GSTENG00004646001</name>
</gene>
<dbReference type="AlphaFoldDB" id="Q4T9P4"/>
<protein>
    <submittedName>
        <fullName evidence="1">(spotted green pufferfish) hypothetical protein</fullName>
    </submittedName>
</protein>
<sequence>MERLTVQMEAGNLVKDGMTGHTSVKHQKCLPQIQAQHLEIEQVWTSAVATQV</sequence>
<comment type="caution">
    <text evidence="1">The sequence shown here is derived from an EMBL/GenBank/DDBJ whole genome shotgun (WGS) entry which is preliminary data.</text>
</comment>
<reference evidence="1" key="2">
    <citation type="submission" date="2004-02" db="EMBL/GenBank/DDBJ databases">
        <authorList>
            <consortium name="Genoscope"/>
            <consortium name="Whitehead Institute Centre for Genome Research"/>
        </authorList>
    </citation>
    <scope>NUCLEOTIDE SEQUENCE</scope>
</reference>
<organism evidence="1">
    <name type="scientific">Tetraodon nigroviridis</name>
    <name type="common">Spotted green pufferfish</name>
    <name type="synonym">Chelonodon nigroviridis</name>
    <dbReference type="NCBI Taxonomy" id="99883"/>
    <lineage>
        <taxon>Eukaryota</taxon>
        <taxon>Metazoa</taxon>
        <taxon>Chordata</taxon>
        <taxon>Craniata</taxon>
        <taxon>Vertebrata</taxon>
        <taxon>Euteleostomi</taxon>
        <taxon>Actinopterygii</taxon>
        <taxon>Neopterygii</taxon>
        <taxon>Teleostei</taxon>
        <taxon>Neoteleostei</taxon>
        <taxon>Acanthomorphata</taxon>
        <taxon>Eupercaria</taxon>
        <taxon>Tetraodontiformes</taxon>
        <taxon>Tetradontoidea</taxon>
        <taxon>Tetraodontidae</taxon>
        <taxon>Tetraodon</taxon>
    </lineage>
</organism>
<dbReference type="EMBL" id="CAAE01007516">
    <property type="protein sequence ID" value="CAF90388.1"/>
    <property type="molecule type" value="Genomic_DNA"/>
</dbReference>
<reference evidence="1" key="1">
    <citation type="journal article" date="2004" name="Nature">
        <title>Genome duplication in the teleost fish Tetraodon nigroviridis reveals the early vertebrate proto-karyotype.</title>
        <authorList>
            <person name="Jaillon O."/>
            <person name="Aury J.-M."/>
            <person name="Brunet F."/>
            <person name="Petit J.-L."/>
            <person name="Stange-Thomann N."/>
            <person name="Mauceli E."/>
            <person name="Bouneau L."/>
            <person name="Fischer C."/>
            <person name="Ozouf-Costaz C."/>
            <person name="Bernot A."/>
            <person name="Nicaud S."/>
            <person name="Jaffe D."/>
            <person name="Fisher S."/>
            <person name="Lutfalla G."/>
            <person name="Dossat C."/>
            <person name="Segurens B."/>
            <person name="Dasilva C."/>
            <person name="Salanoubat M."/>
            <person name="Levy M."/>
            <person name="Boudet N."/>
            <person name="Castellano S."/>
            <person name="Anthouard V."/>
            <person name="Jubin C."/>
            <person name="Castelli V."/>
            <person name="Katinka M."/>
            <person name="Vacherie B."/>
            <person name="Biemont C."/>
            <person name="Skalli Z."/>
            <person name="Cattolico L."/>
            <person name="Poulain J."/>
            <person name="De Berardinis V."/>
            <person name="Cruaud C."/>
            <person name="Duprat S."/>
            <person name="Brottier P."/>
            <person name="Coutanceau J.-P."/>
            <person name="Gouzy J."/>
            <person name="Parra G."/>
            <person name="Lardier G."/>
            <person name="Chapple C."/>
            <person name="McKernan K.J."/>
            <person name="McEwan P."/>
            <person name="Bosak S."/>
            <person name="Kellis M."/>
            <person name="Volff J.-N."/>
            <person name="Guigo R."/>
            <person name="Zody M.C."/>
            <person name="Mesirov J."/>
            <person name="Lindblad-Toh K."/>
            <person name="Birren B."/>
            <person name="Nusbaum C."/>
            <person name="Kahn D."/>
            <person name="Robinson-Rechavi M."/>
            <person name="Laudet V."/>
            <person name="Schachter V."/>
            <person name="Quetier F."/>
            <person name="Saurin W."/>
            <person name="Scarpelli C."/>
            <person name="Wincker P."/>
            <person name="Lander E.S."/>
            <person name="Weissenbach J."/>
            <person name="Roest Crollius H."/>
        </authorList>
    </citation>
    <scope>NUCLEOTIDE SEQUENCE [LARGE SCALE GENOMIC DNA]</scope>
</reference>
<accession>Q4T9P4</accession>
<proteinExistence type="predicted"/>
<evidence type="ECO:0000313" key="1">
    <source>
        <dbReference type="EMBL" id="CAF90388.1"/>
    </source>
</evidence>